<dbReference type="GO" id="GO:0012505">
    <property type="term" value="C:endomembrane system"/>
    <property type="evidence" value="ECO:0007669"/>
    <property type="project" value="UniProtKB-SubCell"/>
</dbReference>
<gene>
    <name evidence="9" type="ORF">ACAOBT_LOCUS399</name>
</gene>
<keyword evidence="4 7" id="KW-0472">Membrane</keyword>
<evidence type="ECO:0000256" key="2">
    <source>
        <dbReference type="ARBA" id="ARBA00022692"/>
    </source>
</evidence>
<organism evidence="9 10">
    <name type="scientific">Acanthoscelides obtectus</name>
    <name type="common">Bean weevil</name>
    <name type="synonym">Bruchus obtectus</name>
    <dbReference type="NCBI Taxonomy" id="200917"/>
    <lineage>
        <taxon>Eukaryota</taxon>
        <taxon>Metazoa</taxon>
        <taxon>Ecdysozoa</taxon>
        <taxon>Arthropoda</taxon>
        <taxon>Hexapoda</taxon>
        <taxon>Insecta</taxon>
        <taxon>Pterygota</taxon>
        <taxon>Neoptera</taxon>
        <taxon>Endopterygota</taxon>
        <taxon>Coleoptera</taxon>
        <taxon>Polyphaga</taxon>
        <taxon>Cucujiformia</taxon>
        <taxon>Chrysomeloidea</taxon>
        <taxon>Chrysomelidae</taxon>
        <taxon>Bruchinae</taxon>
        <taxon>Bruchini</taxon>
        <taxon>Acanthoscelides</taxon>
    </lineage>
</organism>
<evidence type="ECO:0000256" key="7">
    <source>
        <dbReference type="SAM" id="Phobius"/>
    </source>
</evidence>
<dbReference type="EMBL" id="CAKOFQ010006653">
    <property type="protein sequence ID" value="CAH1954164.1"/>
    <property type="molecule type" value="Genomic_DNA"/>
</dbReference>
<name>A0A9P0JIP4_ACAOB</name>
<keyword evidence="3 7" id="KW-1133">Transmembrane helix</keyword>
<feature type="transmembrane region" description="Helical" evidence="7">
    <location>
        <begin position="130"/>
        <end position="152"/>
    </location>
</feature>
<dbReference type="AlphaFoldDB" id="A0A9P0JIP4"/>
<feature type="domain" description="HTTM-like" evidence="8">
    <location>
        <begin position="24"/>
        <end position="282"/>
    </location>
</feature>
<dbReference type="Pfam" id="PF22777">
    <property type="entry name" value="VKGC_lumenal_dom"/>
    <property type="match status" value="1"/>
</dbReference>
<dbReference type="SMART" id="SM00752">
    <property type="entry name" value="HTTM"/>
    <property type="match status" value="1"/>
</dbReference>
<dbReference type="PANTHER" id="PTHR12639:SF6">
    <property type="entry name" value="VITAMIN K-DEPENDENT GAMMA-CARBOXYLASE"/>
    <property type="match status" value="1"/>
</dbReference>
<evidence type="ECO:0000313" key="10">
    <source>
        <dbReference type="Proteomes" id="UP001152888"/>
    </source>
</evidence>
<dbReference type="GO" id="GO:0008488">
    <property type="term" value="F:gamma-glutamyl carboxylase activity"/>
    <property type="evidence" value="ECO:0007669"/>
    <property type="project" value="InterPro"/>
</dbReference>
<evidence type="ECO:0000259" key="8">
    <source>
        <dbReference type="SMART" id="SM00752"/>
    </source>
</evidence>
<keyword evidence="6" id="KW-0456">Lyase</keyword>
<dbReference type="InterPro" id="IPR011020">
    <property type="entry name" value="HTTM-like"/>
</dbReference>
<dbReference type="OrthoDB" id="206689at2759"/>
<protein>
    <recommendedName>
        <fullName evidence="8">HTTM-like domain-containing protein</fullName>
    </recommendedName>
</protein>
<comment type="caution">
    <text evidence="9">The sequence shown here is derived from an EMBL/GenBank/DDBJ whole genome shotgun (WGS) entry which is preliminary data.</text>
</comment>
<accession>A0A9P0JIP4</accession>
<evidence type="ECO:0000256" key="6">
    <source>
        <dbReference type="ARBA" id="ARBA00023239"/>
    </source>
</evidence>
<dbReference type="Pfam" id="PF05090">
    <property type="entry name" value="HTTM"/>
    <property type="match status" value="1"/>
</dbReference>
<evidence type="ECO:0000256" key="1">
    <source>
        <dbReference type="ARBA" id="ARBA00004127"/>
    </source>
</evidence>
<dbReference type="Proteomes" id="UP001152888">
    <property type="component" value="Unassembled WGS sequence"/>
</dbReference>
<dbReference type="PANTHER" id="PTHR12639">
    <property type="entry name" value="VITAMIN K-DEPENDENT GAMMA-CARBOXYLASE"/>
    <property type="match status" value="1"/>
</dbReference>
<feature type="transmembrane region" description="Helical" evidence="7">
    <location>
        <begin position="219"/>
        <end position="239"/>
    </location>
</feature>
<sequence>MDKITKMLYRVRSTKYDDLVIYMYQPTDPSSLGIIRFLFGFLMLCDLPEERGGSDIDIRWGNPKDCHFPLFPVMVIPAYPWMCLIYLMMWVGATGIMLGYKFRISTLLFGIPYWYILLLDKSYWNNHSYLFGIVTILLSGSSANHYFSLDGYFEEKRKNRHVPCWNYFILKYQFFMLYFLAGLKKADMEWLEGYSMQSLGNHWIFLPFRLFLTSDQVDYLIVHWFGFLLDLTIGFWMLIESTRPVAMVFCTMFHLMNSRLFSIGMFPYVCLATMPLFCEETWPRKLLKYFHISTNEPLPTPDCIYIKDGRGQSNKQKHVTWKRKLVIGLLLTHCSLQVFLPYSHFITQGYNNWTKGLYGYSWDMMVHSWDTIQVVVRVVDNEFGEQFFIDPDAWTQNDRWNKHADMCVQYANCLKRNLMESFKNNSASNEQKSSRTKHRQISSENLSVYIDVWCSLNKRFQQRMYNPNYDLLKAKWSPFNPVEWLLPVLTEYNNFRKTMNEIAKKVYTWSNDSDVLFIADFPGMYLENYIDDNMQNLTLTVLEGKVVYEIEDDDLQQSAGVVLSKYDSIPVENGVFHKIHTVSDTPACYMYTYVNFEKRDEEEEYKEPQYNRRSYAPFPVLEDFSERKAAVARMWKHISGAIEYFLFNKPYNIRQKT</sequence>
<evidence type="ECO:0000256" key="4">
    <source>
        <dbReference type="ARBA" id="ARBA00023136"/>
    </source>
</evidence>
<comment type="subcellular location">
    <subcellularLocation>
        <location evidence="1">Endomembrane system</location>
        <topology evidence="1">Multi-pass membrane protein</topology>
    </subcellularLocation>
</comment>
<proteinExistence type="predicted"/>
<evidence type="ECO:0000256" key="3">
    <source>
        <dbReference type="ARBA" id="ARBA00022989"/>
    </source>
</evidence>
<dbReference type="InterPro" id="IPR007782">
    <property type="entry name" value="VKG_COase"/>
</dbReference>
<feature type="transmembrane region" description="Helical" evidence="7">
    <location>
        <begin position="78"/>
        <end position="100"/>
    </location>
</feature>
<reference evidence="9" key="1">
    <citation type="submission" date="2022-03" db="EMBL/GenBank/DDBJ databases">
        <authorList>
            <person name="Sayadi A."/>
        </authorList>
    </citation>
    <scope>NUCLEOTIDE SEQUENCE</scope>
</reference>
<feature type="transmembrane region" description="Helical" evidence="7">
    <location>
        <begin position="164"/>
        <end position="181"/>
    </location>
</feature>
<keyword evidence="10" id="KW-1185">Reference proteome</keyword>
<evidence type="ECO:0000256" key="5">
    <source>
        <dbReference type="ARBA" id="ARBA00023157"/>
    </source>
</evidence>
<evidence type="ECO:0000313" key="9">
    <source>
        <dbReference type="EMBL" id="CAH1954164.1"/>
    </source>
</evidence>
<feature type="transmembrane region" description="Helical" evidence="7">
    <location>
        <begin position="259"/>
        <end position="278"/>
    </location>
</feature>
<dbReference type="InterPro" id="IPR053935">
    <property type="entry name" value="VKGC_lumenal_dom"/>
</dbReference>
<keyword evidence="5" id="KW-1015">Disulfide bond</keyword>
<keyword evidence="2 7" id="KW-0812">Transmembrane</keyword>
<feature type="transmembrane region" description="Helical" evidence="7">
    <location>
        <begin position="21"/>
        <end position="44"/>
    </location>
</feature>
<dbReference type="InterPro" id="IPR053934">
    <property type="entry name" value="HTTM_dom"/>
</dbReference>
<dbReference type="GO" id="GO:0019842">
    <property type="term" value="F:vitamin binding"/>
    <property type="evidence" value="ECO:0007669"/>
    <property type="project" value="TreeGrafter"/>
</dbReference>